<evidence type="ECO:0000313" key="15">
    <source>
        <dbReference type="Proteomes" id="UP000410492"/>
    </source>
</evidence>
<evidence type="ECO:0000256" key="4">
    <source>
        <dbReference type="ARBA" id="ARBA00022840"/>
    </source>
</evidence>
<dbReference type="GO" id="GO:0005737">
    <property type="term" value="C:cytoplasm"/>
    <property type="evidence" value="ECO:0007669"/>
    <property type="project" value="TreeGrafter"/>
</dbReference>
<evidence type="ECO:0000256" key="1">
    <source>
        <dbReference type="ARBA" id="ARBA00009609"/>
    </source>
</evidence>
<feature type="disulfide bond" description="Interchain" evidence="11">
    <location>
        <position position="74"/>
    </location>
</feature>
<protein>
    <recommendedName>
        <fullName evidence="2 9">Sulfiredoxin</fullName>
        <ecNumber evidence="2 9">1.8.98.2</ecNumber>
    </recommendedName>
</protein>
<keyword evidence="15" id="KW-1185">Reference proteome</keyword>
<evidence type="ECO:0000256" key="11">
    <source>
        <dbReference type="PIRSR" id="PIRSR017267-2"/>
    </source>
</evidence>
<dbReference type="CDD" id="cd16395">
    <property type="entry name" value="Srx"/>
    <property type="match status" value="1"/>
</dbReference>
<dbReference type="AlphaFoldDB" id="A0A653D2J8"/>
<proteinExistence type="inferred from homology"/>
<evidence type="ECO:0000256" key="7">
    <source>
        <dbReference type="ARBA" id="ARBA00023157"/>
    </source>
</evidence>
<evidence type="ECO:0000256" key="6">
    <source>
        <dbReference type="ARBA" id="ARBA00023002"/>
    </source>
</evidence>
<comment type="catalytic activity">
    <reaction evidence="8 9">
        <text>S-hydroxy-S-oxy-L-cysteinyl-[peroxiredoxin] + [protein]-dithiol + ATP = S-hydroxy-L-cysteinyl-[peroxiredoxin] + [protein]-disulfide + ADP + phosphate</text>
        <dbReference type="Rhea" id="RHEA:17545"/>
        <dbReference type="Rhea" id="RHEA-COMP:10593"/>
        <dbReference type="Rhea" id="RHEA-COMP:10594"/>
        <dbReference type="Rhea" id="RHEA-COMP:13681"/>
        <dbReference type="Rhea" id="RHEA-COMP:17976"/>
        <dbReference type="ChEBI" id="CHEBI:29950"/>
        <dbReference type="ChEBI" id="CHEBI:30616"/>
        <dbReference type="ChEBI" id="CHEBI:43474"/>
        <dbReference type="ChEBI" id="CHEBI:50058"/>
        <dbReference type="ChEBI" id="CHEBI:61973"/>
        <dbReference type="ChEBI" id="CHEBI:61974"/>
        <dbReference type="ChEBI" id="CHEBI:456216"/>
        <dbReference type="EC" id="1.8.98.2"/>
    </reaction>
</comment>
<keyword evidence="7 11" id="KW-1015">Disulfide bond</keyword>
<dbReference type="EMBL" id="CAACVG010014239">
    <property type="protein sequence ID" value="VEN62934.1"/>
    <property type="molecule type" value="Genomic_DNA"/>
</dbReference>
<keyword evidence="5 9" id="KW-0049">Antioxidant</keyword>
<evidence type="ECO:0000256" key="9">
    <source>
        <dbReference type="PIRNR" id="PIRNR017267"/>
    </source>
</evidence>
<dbReference type="Proteomes" id="UP000410492">
    <property type="component" value="Unassembled WGS sequence"/>
</dbReference>
<comment type="similarity">
    <text evidence="1 9">Belongs to the sulfiredoxin family.</text>
</comment>
<sequence>MPRISVHSDVIEEVHEMPFSAISRPFIPELDEKKVRSLMKILSDPQKAETVPPLDVLWVIGSEGGNYYFCFGGCHRYTALKRLGAEFVRVKLVQVTREVLKNYLGGSTPDFK</sequence>
<dbReference type="Gene3D" id="3.90.1530.10">
    <property type="entry name" value="Conserved hypothetical protein from pyrococcus furiosus pfu- 392566-001, ParB domain"/>
    <property type="match status" value="1"/>
</dbReference>
<reference evidence="13 15" key="1">
    <citation type="submission" date="2019-01" db="EMBL/GenBank/DDBJ databases">
        <authorList>
            <person name="Sayadi A."/>
        </authorList>
    </citation>
    <scope>NUCLEOTIDE SEQUENCE [LARGE SCALE GENOMIC DNA]</scope>
</reference>
<name>A0A653D2J8_CALMS</name>
<feature type="binding site" evidence="10">
    <location>
        <begin position="73"/>
        <end position="76"/>
    </location>
    <ligand>
        <name>ATP</name>
        <dbReference type="ChEBI" id="CHEBI:30616"/>
    </ligand>
</feature>
<dbReference type="OrthoDB" id="10023328at2759"/>
<dbReference type="EMBL" id="CAACVG010009866">
    <property type="protein sequence ID" value="VEN54398.1"/>
    <property type="molecule type" value="Genomic_DNA"/>
</dbReference>
<organism evidence="13 15">
    <name type="scientific">Callosobruchus maculatus</name>
    <name type="common">Southern cowpea weevil</name>
    <name type="synonym">Pulse bruchid</name>
    <dbReference type="NCBI Taxonomy" id="64391"/>
    <lineage>
        <taxon>Eukaryota</taxon>
        <taxon>Metazoa</taxon>
        <taxon>Ecdysozoa</taxon>
        <taxon>Arthropoda</taxon>
        <taxon>Hexapoda</taxon>
        <taxon>Insecta</taxon>
        <taxon>Pterygota</taxon>
        <taxon>Neoptera</taxon>
        <taxon>Endopterygota</taxon>
        <taxon>Coleoptera</taxon>
        <taxon>Polyphaga</taxon>
        <taxon>Cucujiformia</taxon>
        <taxon>Chrysomeloidea</taxon>
        <taxon>Chrysomelidae</taxon>
        <taxon>Bruchinae</taxon>
        <taxon>Bruchini</taxon>
        <taxon>Callosobruchus</taxon>
    </lineage>
</organism>
<evidence type="ECO:0000256" key="3">
    <source>
        <dbReference type="ARBA" id="ARBA00022741"/>
    </source>
</evidence>
<evidence type="ECO:0000259" key="12">
    <source>
        <dbReference type="Pfam" id="PF02195"/>
    </source>
</evidence>
<dbReference type="PANTHER" id="PTHR21348">
    <property type="match status" value="1"/>
</dbReference>
<dbReference type="SUPFAM" id="SSF110849">
    <property type="entry name" value="ParB/Sulfiredoxin"/>
    <property type="match status" value="1"/>
</dbReference>
<dbReference type="InterPro" id="IPR003115">
    <property type="entry name" value="ParB_N"/>
</dbReference>
<evidence type="ECO:0000313" key="14">
    <source>
        <dbReference type="EMBL" id="VEN62934.1"/>
    </source>
</evidence>
<evidence type="ECO:0000256" key="2">
    <source>
        <dbReference type="ARBA" id="ARBA00013055"/>
    </source>
</evidence>
<keyword evidence="3 9" id="KW-0547">Nucleotide-binding</keyword>
<gene>
    <name evidence="13" type="ORF">CALMAC_LOCUS13881</name>
    <name evidence="14" type="ORF">CALMAC_LOCUS19905</name>
</gene>
<feature type="domain" description="ParB-like N-terminal" evidence="12">
    <location>
        <begin position="12"/>
        <end position="101"/>
    </location>
</feature>
<dbReference type="GO" id="GO:0032542">
    <property type="term" value="F:sulfiredoxin activity"/>
    <property type="evidence" value="ECO:0007669"/>
    <property type="project" value="UniProtKB-EC"/>
</dbReference>
<dbReference type="PANTHER" id="PTHR21348:SF2">
    <property type="entry name" value="SULFIREDOXIN-1"/>
    <property type="match status" value="1"/>
</dbReference>
<dbReference type="InterPro" id="IPR016692">
    <property type="entry name" value="Sulfiredoxin"/>
</dbReference>
<keyword evidence="4 9" id="KW-0067">ATP-binding</keyword>
<evidence type="ECO:0000313" key="13">
    <source>
        <dbReference type="EMBL" id="VEN54398.1"/>
    </source>
</evidence>
<evidence type="ECO:0000256" key="10">
    <source>
        <dbReference type="PIRSR" id="PIRSR017267-1"/>
    </source>
</evidence>
<dbReference type="PIRSF" id="PIRSF017267">
    <property type="entry name" value="Sulfiredoxin"/>
    <property type="match status" value="1"/>
</dbReference>
<evidence type="ECO:0000256" key="8">
    <source>
        <dbReference type="ARBA" id="ARBA00047514"/>
    </source>
</evidence>
<dbReference type="InterPro" id="IPR036086">
    <property type="entry name" value="ParB/Sulfiredoxin_sf"/>
</dbReference>
<accession>A0A653D2J8</accession>
<dbReference type="GO" id="GO:0005524">
    <property type="term" value="F:ATP binding"/>
    <property type="evidence" value="ECO:0007669"/>
    <property type="project" value="UniProtKB-KW"/>
</dbReference>
<evidence type="ECO:0000256" key="5">
    <source>
        <dbReference type="ARBA" id="ARBA00022862"/>
    </source>
</evidence>
<dbReference type="GO" id="GO:0034599">
    <property type="term" value="P:cellular response to oxidative stress"/>
    <property type="evidence" value="ECO:0007669"/>
    <property type="project" value="TreeGrafter"/>
</dbReference>
<keyword evidence="6 9" id="KW-0560">Oxidoreductase</keyword>
<dbReference type="EC" id="1.8.98.2" evidence="2 9"/>
<dbReference type="Pfam" id="PF02195">
    <property type="entry name" value="ParB_N"/>
    <property type="match status" value="1"/>
</dbReference>